<organism evidence="6 7">
    <name type="scientific">Methanobrevibacter cuticularis</name>
    <dbReference type="NCBI Taxonomy" id="47311"/>
    <lineage>
        <taxon>Archaea</taxon>
        <taxon>Methanobacteriati</taxon>
        <taxon>Methanobacteriota</taxon>
        <taxon>Methanomada group</taxon>
        <taxon>Methanobacteria</taxon>
        <taxon>Methanobacteriales</taxon>
        <taxon>Methanobacteriaceae</taxon>
        <taxon>Methanobrevibacter</taxon>
    </lineage>
</organism>
<dbReference type="GO" id="GO:0019807">
    <property type="term" value="F:aspartoacylase activity"/>
    <property type="evidence" value="ECO:0007669"/>
    <property type="project" value="UniProtKB-EC"/>
</dbReference>
<evidence type="ECO:0000256" key="4">
    <source>
        <dbReference type="ARBA" id="ARBA00022833"/>
    </source>
</evidence>
<dbReference type="RefSeq" id="WP_067259934.1">
    <property type="nucleotide sequence ID" value="NZ_LWMW01000111.1"/>
</dbReference>
<evidence type="ECO:0000256" key="2">
    <source>
        <dbReference type="ARBA" id="ARBA00022723"/>
    </source>
</evidence>
<dbReference type="GO" id="GO:0046872">
    <property type="term" value="F:metal ion binding"/>
    <property type="evidence" value="ECO:0007669"/>
    <property type="project" value="UniProtKB-KW"/>
</dbReference>
<evidence type="ECO:0000256" key="1">
    <source>
        <dbReference type="ARBA" id="ARBA00001947"/>
    </source>
</evidence>
<gene>
    <name evidence="6" type="ORF">MBCUT_13580</name>
</gene>
<dbReference type="PANTHER" id="PTHR37326">
    <property type="entry name" value="BLL3975 PROTEIN"/>
    <property type="match status" value="1"/>
</dbReference>
<reference evidence="6 7" key="1">
    <citation type="submission" date="2016-04" db="EMBL/GenBank/DDBJ databases">
        <title>Genome sequence of Methanobrevibacter cuticularis DSM 11139.</title>
        <authorList>
            <person name="Poehlein A."/>
            <person name="Seedorf H."/>
            <person name="Daniel R."/>
        </authorList>
    </citation>
    <scope>NUCLEOTIDE SEQUENCE [LARGE SCALE GENOMIC DNA]</scope>
    <source>
        <strain evidence="6 7">DSM 11139</strain>
    </source>
</reference>
<dbReference type="Proteomes" id="UP000077275">
    <property type="component" value="Unassembled WGS sequence"/>
</dbReference>
<dbReference type="SUPFAM" id="SSF53187">
    <property type="entry name" value="Zn-dependent exopeptidases"/>
    <property type="match status" value="1"/>
</dbReference>
<dbReference type="EMBL" id="LWMW01000111">
    <property type="protein sequence ID" value="KZX15660.1"/>
    <property type="molecule type" value="Genomic_DNA"/>
</dbReference>
<evidence type="ECO:0000256" key="3">
    <source>
        <dbReference type="ARBA" id="ARBA00022801"/>
    </source>
</evidence>
<keyword evidence="2" id="KW-0479">Metal-binding</keyword>
<dbReference type="GO" id="GO:0016788">
    <property type="term" value="F:hydrolase activity, acting on ester bonds"/>
    <property type="evidence" value="ECO:0007669"/>
    <property type="project" value="InterPro"/>
</dbReference>
<dbReference type="PANTHER" id="PTHR37326:SF1">
    <property type="entry name" value="BLL3975 PROTEIN"/>
    <property type="match status" value="1"/>
</dbReference>
<comment type="cofactor">
    <cofactor evidence="1">
        <name>Zn(2+)</name>
        <dbReference type="ChEBI" id="CHEBI:29105"/>
    </cofactor>
</comment>
<feature type="domain" description="Succinylglutamate desuccinylase/Aspartoacylase catalytic" evidence="5">
    <location>
        <begin position="70"/>
        <end position="226"/>
    </location>
</feature>
<keyword evidence="7" id="KW-1185">Reference proteome</keyword>
<dbReference type="PATRIC" id="fig|47311.3.peg.1485"/>
<evidence type="ECO:0000259" key="5">
    <source>
        <dbReference type="Pfam" id="PF24827"/>
    </source>
</evidence>
<evidence type="ECO:0000313" key="6">
    <source>
        <dbReference type="EMBL" id="KZX15660.1"/>
    </source>
</evidence>
<keyword evidence="3 6" id="KW-0378">Hydrolase</keyword>
<dbReference type="OrthoDB" id="69383at2157"/>
<comment type="caution">
    <text evidence="6">The sequence shown here is derived from an EMBL/GenBank/DDBJ whole genome shotgun (WGS) entry which is preliminary data.</text>
</comment>
<accession>A0A166DJC2</accession>
<dbReference type="InterPro" id="IPR055438">
    <property type="entry name" value="AstE_AspA_cat"/>
</dbReference>
<dbReference type="AlphaFoldDB" id="A0A166DJC2"/>
<name>A0A166DJC2_9EURY</name>
<evidence type="ECO:0000313" key="7">
    <source>
        <dbReference type="Proteomes" id="UP000077275"/>
    </source>
</evidence>
<dbReference type="Pfam" id="PF24827">
    <property type="entry name" value="AstE_AspA_cat"/>
    <property type="match status" value="1"/>
</dbReference>
<dbReference type="Gene3D" id="3.40.630.10">
    <property type="entry name" value="Zn peptidases"/>
    <property type="match status" value="1"/>
</dbReference>
<dbReference type="STRING" id="47311.MBCUT_13580"/>
<sequence>MLINRKNKTNTLKIQDDLKLEFSHISHKAGGYISANSAVFENMPNTVTSRRILREATKGTPLIKMGSDSSPRVMLIAGIHGNELPPQIAILHLINKLECIEFDGTIYIIPFSAPKATMNNSRWFNRADLNRVASVNGSISNKIMGEIIKLKVDSVGDFHSTAPNSNPGREGVFCTSDPSPESYFIAEHIATKTKSAIICLSRAGGAYHGAIEDESNILGIPAVTCEVLCPNGTATKMAYERSLEQMESYLSYFGIIQ</sequence>
<protein>
    <submittedName>
        <fullName evidence="6">Aspartoacylase</fullName>
        <ecNumber evidence="6">3.5.1.15</ecNumber>
    </submittedName>
</protein>
<proteinExistence type="predicted"/>
<dbReference type="InterPro" id="IPR053138">
    <property type="entry name" value="N-alpha-Ac-DABA_deacetylase"/>
</dbReference>
<dbReference type="EC" id="3.5.1.15" evidence="6"/>
<keyword evidence="4" id="KW-0862">Zinc</keyword>